<dbReference type="Pfam" id="PF10728">
    <property type="entry name" value="DUF2520"/>
    <property type="match status" value="1"/>
</dbReference>
<evidence type="ECO:0000259" key="2">
    <source>
        <dbReference type="Pfam" id="PF10728"/>
    </source>
</evidence>
<feature type="domain" description="Putative oxidoreductase/dehydrogenase Rossmann-like" evidence="1">
    <location>
        <begin position="6"/>
        <end position="117"/>
    </location>
</feature>
<keyword evidence="4" id="KW-1185">Reference proteome</keyword>
<dbReference type="InterPro" id="IPR019665">
    <property type="entry name" value="OxRdtase/DH_put_Rossmann_dom"/>
</dbReference>
<reference evidence="3 4" key="1">
    <citation type="submission" date="2019-08" db="EMBL/GenBank/DDBJ databases">
        <authorList>
            <person name="Peeters C."/>
        </authorList>
    </citation>
    <scope>NUCLEOTIDE SEQUENCE [LARGE SCALE GENOMIC DNA]</scope>
    <source>
        <strain evidence="3 4">LMG 30175</strain>
    </source>
</reference>
<dbReference type="Proteomes" id="UP000414233">
    <property type="component" value="Unassembled WGS sequence"/>
</dbReference>
<dbReference type="Pfam" id="PF10727">
    <property type="entry name" value="Rossmann-like"/>
    <property type="match status" value="1"/>
</dbReference>
<sequence>MSPSPSLGFVGAGRVARALAKAAVRAGWRVAAVASRTPDHAQRLAGTLPDCTAVAPEAIFSHADLVFLTVPDDAIAPAAAVLRPGPGQALVHCSGASEVALLAPAQMRGAAIGGFHPLYLFAGLDDDAERLAGCAITLEADGRLGDTLRALTAAIGCRALTIPAGQRMLYHAGANYAASFLLCMLDEAVQLWRHIGMDETEAREALWPLVNGTLDAARQKGLPGALAGPVSRGDAGVVAKHAAALAAAGGDHAALYAMLIERAIGLARQRPKADEAALQAISAAVAAHGAMSERPIAAANDSE</sequence>
<dbReference type="InterPro" id="IPR036291">
    <property type="entry name" value="NAD(P)-bd_dom_sf"/>
</dbReference>
<feature type="domain" description="DUF2520" evidence="2">
    <location>
        <begin position="134"/>
        <end position="260"/>
    </location>
</feature>
<dbReference type="InterPro" id="IPR037108">
    <property type="entry name" value="TM1727-like_C_sf"/>
</dbReference>
<proteinExistence type="predicted"/>
<dbReference type="PANTHER" id="PTHR40459:SF1">
    <property type="entry name" value="CONSERVED HYPOTHETICAL ALANINE AND LEUCINE RICH PROTEIN"/>
    <property type="match status" value="1"/>
</dbReference>
<protein>
    <submittedName>
        <fullName evidence="3">NADP oxidoreductase</fullName>
    </submittedName>
</protein>
<dbReference type="SUPFAM" id="SSF48179">
    <property type="entry name" value="6-phosphogluconate dehydrogenase C-terminal domain-like"/>
    <property type="match status" value="1"/>
</dbReference>
<dbReference type="Gene3D" id="1.10.1040.20">
    <property type="entry name" value="ProC-like, C-terminal domain"/>
    <property type="match status" value="1"/>
</dbReference>
<gene>
    <name evidence="3" type="ORF">PTE30175_03678</name>
</gene>
<dbReference type="Gene3D" id="3.40.50.720">
    <property type="entry name" value="NAD(P)-binding Rossmann-like Domain"/>
    <property type="match status" value="1"/>
</dbReference>
<dbReference type="SUPFAM" id="SSF51735">
    <property type="entry name" value="NAD(P)-binding Rossmann-fold domains"/>
    <property type="match status" value="1"/>
</dbReference>
<dbReference type="InterPro" id="IPR008927">
    <property type="entry name" value="6-PGluconate_DH-like_C_sf"/>
</dbReference>
<dbReference type="InterPro" id="IPR018931">
    <property type="entry name" value="DUF2520"/>
</dbReference>
<name>A0A5E4XAQ4_9BURK</name>
<evidence type="ECO:0000313" key="3">
    <source>
        <dbReference type="EMBL" id="VVE33414.1"/>
    </source>
</evidence>
<evidence type="ECO:0000313" key="4">
    <source>
        <dbReference type="Proteomes" id="UP000414233"/>
    </source>
</evidence>
<organism evidence="3 4">
    <name type="scientific">Pandoraea terrae</name>
    <dbReference type="NCBI Taxonomy" id="1537710"/>
    <lineage>
        <taxon>Bacteria</taxon>
        <taxon>Pseudomonadati</taxon>
        <taxon>Pseudomonadota</taxon>
        <taxon>Betaproteobacteria</taxon>
        <taxon>Burkholderiales</taxon>
        <taxon>Burkholderiaceae</taxon>
        <taxon>Pandoraea</taxon>
    </lineage>
</organism>
<evidence type="ECO:0000259" key="1">
    <source>
        <dbReference type="Pfam" id="PF10727"/>
    </source>
</evidence>
<dbReference type="RefSeq" id="WP_224788846.1">
    <property type="nucleotide sequence ID" value="NZ_CABPRZ010000016.1"/>
</dbReference>
<dbReference type="EMBL" id="CABPRZ010000016">
    <property type="protein sequence ID" value="VVE33414.1"/>
    <property type="molecule type" value="Genomic_DNA"/>
</dbReference>
<accession>A0A5E4XAQ4</accession>
<dbReference type="AlphaFoldDB" id="A0A5E4XAQ4"/>
<dbReference type="PANTHER" id="PTHR40459">
    <property type="entry name" value="CONSERVED HYPOTHETICAL ALANINE AND LEUCINE RICH PROTEIN"/>
    <property type="match status" value="1"/>
</dbReference>